<dbReference type="InterPro" id="IPR015421">
    <property type="entry name" value="PyrdxlP-dep_Trfase_major"/>
</dbReference>
<dbReference type="InterPro" id="IPR015424">
    <property type="entry name" value="PyrdxlP-dep_Trfase"/>
</dbReference>
<sequence>MNSRLASLQPYPFQRLAQLLQGITPPADKKPIRLSLGEPQHAAPAFVLEALTSRLVGLSHYPVTKGSAELRQSIAKWATRRFQLNKIALDPERHVLPVAGTREALFSIAQAVIDRRVNSQRPSVVMPNPFYQIYEGATLLAGARPYFLNASEDNGFRTDFTDVPDEIWTKVPLVYICSPGNPTGAVLRRDDFARLIGLAHKHDFLIASDECYSEIYFDEDKPPLGLLQVADELGIQDYKHCLAFHSLSKRSSLPGLRSGFVAGDGAVMEQYHQYRTYHGCALPPPTQAASAAAWNDEAHVRANRDQYRAKFDAVLKILKPALDVDKPEAGFYLWPKLPKDDETFARELYARENVLVLPGTYLSREFEGVNPGRNRVRLALVAPLAECTEAAQRIRNYVESLG</sequence>
<organism evidence="5 6">
    <name type="scientific">Sulfuricaulis limicola</name>
    <dbReference type="NCBI Taxonomy" id="1620215"/>
    <lineage>
        <taxon>Bacteria</taxon>
        <taxon>Pseudomonadati</taxon>
        <taxon>Pseudomonadota</taxon>
        <taxon>Gammaproteobacteria</taxon>
        <taxon>Acidiferrobacterales</taxon>
        <taxon>Acidiferrobacteraceae</taxon>
        <taxon>Sulfuricaulis</taxon>
    </lineage>
</organism>
<dbReference type="RefSeq" id="WP_096360466.1">
    <property type="nucleotide sequence ID" value="NZ_AP014879.1"/>
</dbReference>
<protein>
    <submittedName>
        <fullName evidence="5">Succinyldiaminopimelate aminotransferase</fullName>
    </submittedName>
</protein>
<evidence type="ECO:0000313" key="6">
    <source>
        <dbReference type="Proteomes" id="UP000243180"/>
    </source>
</evidence>
<dbReference type="OrthoDB" id="9813612at2"/>
<dbReference type="SUPFAM" id="SSF53383">
    <property type="entry name" value="PLP-dependent transferases"/>
    <property type="match status" value="1"/>
</dbReference>
<evidence type="ECO:0000313" key="5">
    <source>
        <dbReference type="EMBL" id="BAV33634.1"/>
    </source>
</evidence>
<name>A0A1B4XFQ7_9GAMM</name>
<dbReference type="Gene3D" id="3.90.1150.10">
    <property type="entry name" value="Aspartate Aminotransferase, domain 1"/>
    <property type="match status" value="1"/>
</dbReference>
<dbReference type="EMBL" id="AP014879">
    <property type="protein sequence ID" value="BAV33634.1"/>
    <property type="molecule type" value="Genomic_DNA"/>
</dbReference>
<dbReference type="Proteomes" id="UP000243180">
    <property type="component" value="Chromosome"/>
</dbReference>
<keyword evidence="6" id="KW-1185">Reference proteome</keyword>
<keyword evidence="3 5" id="KW-0808">Transferase</keyword>
<dbReference type="GO" id="GO:0009016">
    <property type="term" value="F:succinyldiaminopimelate transaminase activity"/>
    <property type="evidence" value="ECO:0007669"/>
    <property type="project" value="InterPro"/>
</dbReference>
<accession>A0A1B4XFQ7</accession>
<dbReference type="PANTHER" id="PTHR42832:SF3">
    <property type="entry name" value="L-GLUTAMINE--4-(METHYLSULFANYL)-2-OXOBUTANOATE AMINOTRANSFERASE"/>
    <property type="match status" value="1"/>
</dbReference>
<feature type="domain" description="Aminotransferase class I/classII large" evidence="4">
    <location>
        <begin position="30"/>
        <end position="394"/>
    </location>
</feature>
<dbReference type="PANTHER" id="PTHR42832">
    <property type="entry name" value="AMINO ACID AMINOTRANSFERASE"/>
    <property type="match status" value="1"/>
</dbReference>
<dbReference type="CDD" id="cd00609">
    <property type="entry name" value="AAT_like"/>
    <property type="match status" value="1"/>
</dbReference>
<dbReference type="InParanoid" id="A0A1B4XFQ7"/>
<keyword evidence="2 5" id="KW-0032">Aminotransferase</keyword>
<dbReference type="AlphaFoldDB" id="A0A1B4XFQ7"/>
<gene>
    <name evidence="5" type="ORF">SCL_1323</name>
</gene>
<evidence type="ECO:0000256" key="3">
    <source>
        <dbReference type="ARBA" id="ARBA00022679"/>
    </source>
</evidence>
<dbReference type="KEGG" id="slim:SCL_1323"/>
<dbReference type="GO" id="GO:0009089">
    <property type="term" value="P:lysine biosynthetic process via diaminopimelate"/>
    <property type="evidence" value="ECO:0007669"/>
    <property type="project" value="InterPro"/>
</dbReference>
<reference evidence="5 6" key="1">
    <citation type="submission" date="2015-05" db="EMBL/GenBank/DDBJ databases">
        <title>Complete genome sequence of a sulfur-oxidizing gammaproteobacterium strain HA5.</title>
        <authorList>
            <person name="Miura A."/>
            <person name="Kojima H."/>
            <person name="Fukui M."/>
        </authorList>
    </citation>
    <scope>NUCLEOTIDE SEQUENCE [LARGE SCALE GENOMIC DNA]</scope>
    <source>
        <strain evidence="5 6">HA5</strain>
    </source>
</reference>
<evidence type="ECO:0000256" key="2">
    <source>
        <dbReference type="ARBA" id="ARBA00022576"/>
    </source>
</evidence>
<comment type="cofactor">
    <cofactor evidence="1">
        <name>pyridoxal 5'-phosphate</name>
        <dbReference type="ChEBI" id="CHEBI:597326"/>
    </cofactor>
</comment>
<evidence type="ECO:0000259" key="4">
    <source>
        <dbReference type="Pfam" id="PF00155"/>
    </source>
</evidence>
<dbReference type="InterPro" id="IPR004839">
    <property type="entry name" value="Aminotransferase_I/II_large"/>
</dbReference>
<evidence type="ECO:0000256" key="1">
    <source>
        <dbReference type="ARBA" id="ARBA00001933"/>
    </source>
</evidence>
<dbReference type="InterPro" id="IPR050881">
    <property type="entry name" value="LL-DAP_aminotransferase"/>
</dbReference>
<dbReference type="GO" id="GO:0030170">
    <property type="term" value="F:pyridoxal phosphate binding"/>
    <property type="evidence" value="ECO:0007669"/>
    <property type="project" value="InterPro"/>
</dbReference>
<proteinExistence type="predicted"/>
<dbReference type="InterPro" id="IPR015422">
    <property type="entry name" value="PyrdxlP-dep_Trfase_small"/>
</dbReference>
<dbReference type="Pfam" id="PF00155">
    <property type="entry name" value="Aminotran_1_2"/>
    <property type="match status" value="1"/>
</dbReference>
<dbReference type="Gene3D" id="3.40.640.10">
    <property type="entry name" value="Type I PLP-dependent aspartate aminotransferase-like (Major domain)"/>
    <property type="match status" value="1"/>
</dbReference>
<dbReference type="InterPro" id="IPR019878">
    <property type="entry name" value="DapC_beta/gammaproteobac"/>
</dbReference>
<dbReference type="NCBIfam" id="TIGR03538">
    <property type="entry name" value="DapC_gpp"/>
    <property type="match status" value="1"/>
</dbReference>